<sequence length="181" mass="19698">MPLDENITKKRSGDPILSADWNAIAAETVRLDDVKLNRGLTGIQMLQAPKWENTTASEDWQTVISHTVNLESGTELLLVGQGHGFSDFSGVALDVVIMVNGTILGQEDTKNGFAWGMGVHQPVGITTSIWTQIVVIAEWPSVMSGENEVALAMRCRRQNEEKGGTVHFSAPTLWLIRLGAS</sequence>
<name>A0ABV3BBK6_9ACTN</name>
<dbReference type="Proteomes" id="UP001551189">
    <property type="component" value="Unassembled WGS sequence"/>
</dbReference>
<gene>
    <name evidence="1" type="ORF">ABZ931_37255</name>
</gene>
<evidence type="ECO:0000313" key="2">
    <source>
        <dbReference type="Proteomes" id="UP001551189"/>
    </source>
</evidence>
<keyword evidence="2" id="KW-1185">Reference proteome</keyword>
<reference evidence="1 2" key="1">
    <citation type="submission" date="2024-06" db="EMBL/GenBank/DDBJ databases">
        <title>The Natural Products Discovery Center: Release of the First 8490 Sequenced Strains for Exploring Actinobacteria Biosynthetic Diversity.</title>
        <authorList>
            <person name="Kalkreuter E."/>
            <person name="Kautsar S.A."/>
            <person name="Yang D."/>
            <person name="Bader C.D."/>
            <person name="Teijaro C.N."/>
            <person name="Fluegel L."/>
            <person name="Davis C.M."/>
            <person name="Simpson J.R."/>
            <person name="Lauterbach L."/>
            <person name="Steele A.D."/>
            <person name="Gui C."/>
            <person name="Meng S."/>
            <person name="Li G."/>
            <person name="Viehrig K."/>
            <person name="Ye F."/>
            <person name="Su P."/>
            <person name="Kiefer A.F."/>
            <person name="Nichols A."/>
            <person name="Cepeda A.J."/>
            <person name="Yan W."/>
            <person name="Fan B."/>
            <person name="Jiang Y."/>
            <person name="Adhikari A."/>
            <person name="Zheng C.-J."/>
            <person name="Schuster L."/>
            <person name="Cowan T.M."/>
            <person name="Smanski M.J."/>
            <person name="Chevrette M.G."/>
            <person name="De Carvalho L.P.S."/>
            <person name="Shen B."/>
        </authorList>
    </citation>
    <scope>NUCLEOTIDE SEQUENCE [LARGE SCALE GENOMIC DNA]</scope>
    <source>
        <strain evidence="1 2">NPDC046851</strain>
    </source>
</reference>
<accession>A0ABV3BBK6</accession>
<organism evidence="1 2">
    <name type="scientific">Streptomyces neyagawaensis</name>
    <dbReference type="NCBI Taxonomy" id="42238"/>
    <lineage>
        <taxon>Bacteria</taxon>
        <taxon>Bacillati</taxon>
        <taxon>Actinomycetota</taxon>
        <taxon>Actinomycetes</taxon>
        <taxon>Kitasatosporales</taxon>
        <taxon>Streptomycetaceae</taxon>
        <taxon>Streptomyces</taxon>
    </lineage>
</organism>
<evidence type="ECO:0000313" key="1">
    <source>
        <dbReference type="EMBL" id="MEU6806589.1"/>
    </source>
</evidence>
<comment type="caution">
    <text evidence="1">The sequence shown here is derived from an EMBL/GenBank/DDBJ whole genome shotgun (WGS) entry which is preliminary data.</text>
</comment>
<proteinExistence type="predicted"/>
<protein>
    <submittedName>
        <fullName evidence="1">Uncharacterized protein</fullName>
    </submittedName>
</protein>
<dbReference type="EMBL" id="JBEYXT010000334">
    <property type="protein sequence ID" value="MEU6806589.1"/>
    <property type="molecule type" value="Genomic_DNA"/>
</dbReference>
<dbReference type="RefSeq" id="WP_359702335.1">
    <property type="nucleotide sequence ID" value="NZ_JBEYXT010000334.1"/>
</dbReference>